<comment type="caution">
    <text evidence="1">The sequence shown here is derived from an EMBL/GenBank/DDBJ whole genome shotgun (WGS) entry which is preliminary data.</text>
</comment>
<dbReference type="Proteomes" id="UP001632037">
    <property type="component" value="Unassembled WGS sequence"/>
</dbReference>
<dbReference type="InterPro" id="IPR016161">
    <property type="entry name" value="Ald_DH/histidinol_DH"/>
</dbReference>
<dbReference type="AlphaFoldDB" id="A0ABD3F4D0"/>
<gene>
    <name evidence="1" type="ORF">V7S43_013855</name>
</gene>
<accession>A0ABD3F4D0</accession>
<reference evidence="1 2" key="1">
    <citation type="submission" date="2024-09" db="EMBL/GenBank/DDBJ databases">
        <title>Genome sequencing and assembly of Phytophthora oleae, isolate VK10A, causative agent of rot of olive drupes.</title>
        <authorList>
            <person name="Conti Taguali S."/>
            <person name="Riolo M."/>
            <person name="La Spada F."/>
            <person name="Cacciola S.O."/>
            <person name="Dionisio G."/>
        </authorList>
    </citation>
    <scope>NUCLEOTIDE SEQUENCE [LARGE SCALE GENOMIC DNA]</scope>
    <source>
        <strain evidence="1 2">VK10A</strain>
    </source>
</reference>
<organism evidence="1 2">
    <name type="scientific">Phytophthora oleae</name>
    <dbReference type="NCBI Taxonomy" id="2107226"/>
    <lineage>
        <taxon>Eukaryota</taxon>
        <taxon>Sar</taxon>
        <taxon>Stramenopiles</taxon>
        <taxon>Oomycota</taxon>
        <taxon>Peronosporomycetes</taxon>
        <taxon>Peronosporales</taxon>
        <taxon>Peronosporaceae</taxon>
        <taxon>Phytophthora</taxon>
    </lineage>
</organism>
<proteinExistence type="predicted"/>
<dbReference type="Gene3D" id="3.40.309.10">
    <property type="entry name" value="Aldehyde Dehydrogenase, Chain A, domain 2"/>
    <property type="match status" value="1"/>
</dbReference>
<evidence type="ECO:0000313" key="1">
    <source>
        <dbReference type="EMBL" id="KAL3661246.1"/>
    </source>
</evidence>
<name>A0ABD3F4D0_9STRA</name>
<sequence length="181" mass="20087">MLRPSRVWRTGGDSEDAARALRPYYRHGRQFPCQVCDSSCSAVLDAYSTGTGRHCGLEVGCDTNCLGAGQTCIRSDYLLVDECVGDSCVKLLERELKEQYGGENVKDSDSYSRNERMNDRLVYLGDGRKYVAYGGDTEAVQCFILPTLLNFRINFDFRIDDVLGYGRDREHAGGALGSSPL</sequence>
<dbReference type="EMBL" id="JBIMZQ010000037">
    <property type="protein sequence ID" value="KAL3661246.1"/>
    <property type="molecule type" value="Genomic_DNA"/>
</dbReference>
<dbReference type="SUPFAM" id="SSF53720">
    <property type="entry name" value="ALDH-like"/>
    <property type="match status" value="1"/>
</dbReference>
<keyword evidence="2" id="KW-1185">Reference proteome</keyword>
<dbReference type="InterPro" id="IPR016163">
    <property type="entry name" value="Ald_DH_C"/>
</dbReference>
<evidence type="ECO:0000313" key="2">
    <source>
        <dbReference type="Proteomes" id="UP001632037"/>
    </source>
</evidence>
<protein>
    <submittedName>
        <fullName evidence="1">Uncharacterized protein</fullName>
    </submittedName>
</protein>